<organism evidence="1 2">
    <name type="scientific">Paenibacillus baekrokdamisoli</name>
    <dbReference type="NCBI Taxonomy" id="1712516"/>
    <lineage>
        <taxon>Bacteria</taxon>
        <taxon>Bacillati</taxon>
        <taxon>Bacillota</taxon>
        <taxon>Bacilli</taxon>
        <taxon>Bacillales</taxon>
        <taxon>Paenibacillaceae</taxon>
        <taxon>Paenibacillus</taxon>
    </lineage>
</organism>
<dbReference type="KEGG" id="pbk:Back11_26580"/>
<proteinExistence type="predicted"/>
<name>A0A3G9J8X5_9BACL</name>
<dbReference type="AlphaFoldDB" id="A0A3G9J8X5"/>
<dbReference type="EMBL" id="AP019308">
    <property type="protein sequence ID" value="BBH21313.1"/>
    <property type="molecule type" value="Genomic_DNA"/>
</dbReference>
<keyword evidence="2" id="KW-1185">Reference proteome</keyword>
<evidence type="ECO:0000313" key="1">
    <source>
        <dbReference type="EMBL" id="BBH21313.1"/>
    </source>
</evidence>
<reference evidence="1 2" key="1">
    <citation type="submission" date="2018-11" db="EMBL/GenBank/DDBJ databases">
        <title>Complete genome sequence of Paenibacillus baekrokdamisoli strain KCTC 33723.</title>
        <authorList>
            <person name="Kang S.W."/>
            <person name="Lee K.C."/>
            <person name="Kim K.K."/>
            <person name="Kim J.S."/>
            <person name="Kim D.S."/>
            <person name="Ko S.H."/>
            <person name="Yang S.H."/>
            <person name="Lee J.S."/>
        </authorList>
    </citation>
    <scope>NUCLEOTIDE SEQUENCE [LARGE SCALE GENOMIC DNA]</scope>
    <source>
        <strain evidence="1 2">KCTC 33723</strain>
    </source>
</reference>
<dbReference type="Proteomes" id="UP000275368">
    <property type="component" value="Chromosome"/>
</dbReference>
<evidence type="ECO:0000313" key="2">
    <source>
        <dbReference type="Proteomes" id="UP000275368"/>
    </source>
</evidence>
<gene>
    <name evidence="1" type="ORF">Back11_26580</name>
</gene>
<sequence length="64" mass="6601">MTSTIHAVYPDGSGVREASLKLQALRAQLVEDGSDGSSLTATIGDEFVDLALHVIKETGGITAS</sequence>
<dbReference type="RefSeq" id="WP_125657621.1">
    <property type="nucleotide sequence ID" value="NZ_AP019308.1"/>
</dbReference>
<protein>
    <submittedName>
        <fullName evidence="1">Uncharacterized protein</fullName>
    </submittedName>
</protein>
<dbReference type="OrthoDB" id="2627978at2"/>
<accession>A0A3G9J8X5</accession>